<sequence>MANEMVRRHVTLDSTGFVTGWCNEGEATEGSIEITTPENLLGNLDAIKVVDGLAQLDNAKQKAAEDEANAPDPRDAAILELTDLVISMMEGGGSE</sequence>
<dbReference type="EMBL" id="JAARWN010000014">
    <property type="protein sequence ID" value="MBC1937195.1"/>
    <property type="molecule type" value="Genomic_DNA"/>
</dbReference>
<dbReference type="RefSeq" id="WP_185526788.1">
    <property type="nucleotide sequence ID" value="NZ_JAARWN010000014.1"/>
</dbReference>
<comment type="caution">
    <text evidence="1">The sequence shown here is derived from an EMBL/GenBank/DDBJ whole genome shotgun (WGS) entry which is preliminary data.</text>
</comment>
<dbReference type="AlphaFoldDB" id="A0A7X1CQM4"/>
<accession>A0A7X1CQM4</accession>
<reference evidence="1 2" key="1">
    <citation type="submission" date="2020-03" db="EMBL/GenBank/DDBJ databases">
        <title>Soil Listeria distribution.</title>
        <authorList>
            <person name="Liao J."/>
            <person name="Wiedmann M."/>
        </authorList>
    </citation>
    <scope>NUCLEOTIDE SEQUENCE [LARGE SCALE GENOMIC DNA]</scope>
    <source>
        <strain evidence="1 2">FSL L7-0741</strain>
    </source>
</reference>
<organism evidence="1 2">
    <name type="scientific">Listeria grandensis</name>
    <dbReference type="NCBI Taxonomy" id="1494963"/>
    <lineage>
        <taxon>Bacteria</taxon>
        <taxon>Bacillati</taxon>
        <taxon>Bacillota</taxon>
        <taxon>Bacilli</taxon>
        <taxon>Bacillales</taxon>
        <taxon>Listeriaceae</taxon>
        <taxon>Listeria</taxon>
    </lineage>
</organism>
<protein>
    <submittedName>
        <fullName evidence="1">Uncharacterized protein</fullName>
    </submittedName>
</protein>
<gene>
    <name evidence="1" type="ORF">HCA69_12510</name>
</gene>
<proteinExistence type="predicted"/>
<dbReference type="Proteomes" id="UP000535908">
    <property type="component" value="Unassembled WGS sequence"/>
</dbReference>
<name>A0A7X1CQM4_9LIST</name>
<evidence type="ECO:0000313" key="2">
    <source>
        <dbReference type="Proteomes" id="UP000535908"/>
    </source>
</evidence>
<evidence type="ECO:0000313" key="1">
    <source>
        <dbReference type="EMBL" id="MBC1937195.1"/>
    </source>
</evidence>